<evidence type="ECO:0000256" key="7">
    <source>
        <dbReference type="ARBA" id="ARBA00023163"/>
    </source>
</evidence>
<feature type="domain" description="Nuclear receptor" evidence="10">
    <location>
        <begin position="68"/>
        <end position="160"/>
    </location>
</feature>
<comment type="similarity">
    <text evidence="1">Belongs to the nuclear hormone receptor family.</text>
</comment>
<dbReference type="Gene3D" id="3.30.50.10">
    <property type="entry name" value="Erythroid Transcription Factor GATA-1, subunit A"/>
    <property type="match status" value="1"/>
</dbReference>
<dbReference type="SMART" id="SM00399">
    <property type="entry name" value="ZnF_C4"/>
    <property type="match status" value="1"/>
</dbReference>
<dbReference type="AlphaFoldDB" id="A0A1I8EX02"/>
<dbReference type="SUPFAM" id="SSF57716">
    <property type="entry name" value="Glucocorticoid receptor-like (DNA-binding domain)"/>
    <property type="match status" value="1"/>
</dbReference>
<keyword evidence="6" id="KW-0238">DNA-binding</keyword>
<dbReference type="InterPro" id="IPR013088">
    <property type="entry name" value="Znf_NHR/GATA"/>
</dbReference>
<keyword evidence="3" id="KW-0863">Zinc-finger</keyword>
<keyword evidence="7" id="KW-0804">Transcription</keyword>
<dbReference type="InterPro" id="IPR050234">
    <property type="entry name" value="Nuclear_hormone_rcpt_NR1"/>
</dbReference>
<dbReference type="PANTHER" id="PTHR24082">
    <property type="entry name" value="NUCLEAR HORMONE RECEPTOR"/>
    <property type="match status" value="1"/>
</dbReference>
<evidence type="ECO:0000256" key="6">
    <source>
        <dbReference type="ARBA" id="ARBA00023125"/>
    </source>
</evidence>
<dbReference type="GO" id="GO:0004879">
    <property type="term" value="F:nuclear receptor activity"/>
    <property type="evidence" value="ECO:0007669"/>
    <property type="project" value="TreeGrafter"/>
</dbReference>
<evidence type="ECO:0000313" key="11">
    <source>
        <dbReference type="WBParaSite" id="maker-PairedContig_5882-snap-gene-0.6-mRNA-1"/>
    </source>
</evidence>
<protein>
    <submittedName>
        <fullName evidence="11">Nuclear receptor domain-containing protein</fullName>
    </submittedName>
</protein>
<keyword evidence="8" id="KW-0675">Receptor</keyword>
<keyword evidence="2" id="KW-0479">Metal-binding</keyword>
<evidence type="ECO:0000256" key="9">
    <source>
        <dbReference type="ARBA" id="ARBA00023242"/>
    </source>
</evidence>
<proteinExistence type="inferred from homology"/>
<evidence type="ECO:0000256" key="5">
    <source>
        <dbReference type="ARBA" id="ARBA00023015"/>
    </source>
</evidence>
<dbReference type="GO" id="GO:0000122">
    <property type="term" value="P:negative regulation of transcription by RNA polymerase II"/>
    <property type="evidence" value="ECO:0007669"/>
    <property type="project" value="TreeGrafter"/>
</dbReference>
<evidence type="ECO:0000259" key="10">
    <source>
        <dbReference type="PROSITE" id="PS51030"/>
    </source>
</evidence>
<dbReference type="PRINTS" id="PR00047">
    <property type="entry name" value="STROIDFINGER"/>
</dbReference>
<evidence type="ECO:0000256" key="4">
    <source>
        <dbReference type="ARBA" id="ARBA00022833"/>
    </source>
</evidence>
<dbReference type="GO" id="GO:0000978">
    <property type="term" value="F:RNA polymerase II cis-regulatory region sequence-specific DNA binding"/>
    <property type="evidence" value="ECO:0007669"/>
    <property type="project" value="TreeGrafter"/>
</dbReference>
<keyword evidence="4" id="KW-0862">Zinc</keyword>
<evidence type="ECO:0000256" key="2">
    <source>
        <dbReference type="ARBA" id="ARBA00022723"/>
    </source>
</evidence>
<dbReference type="Pfam" id="PF00105">
    <property type="entry name" value="zf-C4"/>
    <property type="match status" value="2"/>
</dbReference>
<dbReference type="GO" id="GO:0030154">
    <property type="term" value="P:cell differentiation"/>
    <property type="evidence" value="ECO:0007669"/>
    <property type="project" value="TreeGrafter"/>
</dbReference>
<keyword evidence="5" id="KW-0805">Transcription regulation</keyword>
<evidence type="ECO:0000256" key="3">
    <source>
        <dbReference type="ARBA" id="ARBA00022771"/>
    </source>
</evidence>
<dbReference type="GO" id="GO:0009755">
    <property type="term" value="P:hormone-mediated signaling pathway"/>
    <property type="evidence" value="ECO:0007669"/>
    <property type="project" value="TreeGrafter"/>
</dbReference>
<dbReference type="InterPro" id="IPR001628">
    <property type="entry name" value="Znf_hrmn_rcpt"/>
</dbReference>
<keyword evidence="9" id="KW-0539">Nucleus</keyword>
<dbReference type="PANTHER" id="PTHR24082:SF473">
    <property type="entry name" value="ECDYSONE-INDUCED PROTEIN 75B, ISOFORM B"/>
    <property type="match status" value="1"/>
</dbReference>
<organism evidence="11">
    <name type="scientific">Wuchereria bancrofti</name>
    <dbReference type="NCBI Taxonomy" id="6293"/>
    <lineage>
        <taxon>Eukaryota</taxon>
        <taxon>Metazoa</taxon>
        <taxon>Ecdysozoa</taxon>
        <taxon>Nematoda</taxon>
        <taxon>Chromadorea</taxon>
        <taxon>Rhabditida</taxon>
        <taxon>Spirurina</taxon>
        <taxon>Spiruromorpha</taxon>
        <taxon>Filarioidea</taxon>
        <taxon>Onchocercidae</taxon>
        <taxon>Wuchereria</taxon>
    </lineage>
</organism>
<evidence type="ECO:0000256" key="8">
    <source>
        <dbReference type="ARBA" id="ARBA00023170"/>
    </source>
</evidence>
<dbReference type="PROSITE" id="PS00031">
    <property type="entry name" value="NUCLEAR_REC_DBD_1"/>
    <property type="match status" value="1"/>
</dbReference>
<dbReference type="PROSITE" id="PS51030">
    <property type="entry name" value="NUCLEAR_REC_DBD_2"/>
    <property type="match status" value="1"/>
</dbReference>
<dbReference type="WBParaSite" id="maker-PairedContig_5882-snap-gene-0.6-mRNA-1">
    <property type="protein sequence ID" value="maker-PairedContig_5882-snap-gene-0.6-mRNA-1"/>
    <property type="gene ID" value="maker-PairedContig_5882-snap-gene-0.6"/>
</dbReference>
<evidence type="ECO:0000256" key="1">
    <source>
        <dbReference type="ARBA" id="ARBA00005993"/>
    </source>
</evidence>
<dbReference type="GO" id="GO:0008270">
    <property type="term" value="F:zinc ion binding"/>
    <property type="evidence" value="ECO:0007669"/>
    <property type="project" value="UniProtKB-KW"/>
</dbReference>
<dbReference type="GO" id="GO:0045944">
    <property type="term" value="P:positive regulation of transcription by RNA polymerase II"/>
    <property type="evidence" value="ECO:0007669"/>
    <property type="project" value="TreeGrafter"/>
</dbReference>
<reference evidence="11" key="1">
    <citation type="submission" date="2016-11" db="UniProtKB">
        <authorList>
            <consortium name="WormBaseParasite"/>
        </authorList>
    </citation>
    <scope>IDENTIFICATION</scope>
    <source>
        <strain evidence="11">pt0022</strain>
    </source>
</reference>
<dbReference type="STRING" id="6293.A0A1I8EX02"/>
<name>A0A1I8EX02_WUCBA</name>
<accession>A0A1I8EX02</accession>
<sequence>MSIIVGDGRNKSKIFEVSFDVKITLSRELLVPNNESEIFQRQISAMHEMINNRTGNSSSNRFTATQVTFLCQVCNELARGYHFGAFTCEGCKSFFGRTCKPSKGTTIDGSNDSKVLSTKMKLFCKNGGKCNVQGRNRTSCKLCRFNKCIEVGMAPQNSRYGRRSKYFKVSSLLKAQERARFCDNYQSTSLLSSSAQLVKPIAPAPVWALPIWLSTNFINSRDILNGIITVSEGNSVIKHIF</sequence>